<accession>A0ABV5CXR0</accession>
<proteinExistence type="predicted"/>
<gene>
    <name evidence="1" type="ORF">AAFH96_27315</name>
</gene>
<keyword evidence="2" id="KW-1185">Reference proteome</keyword>
<dbReference type="Proteomes" id="UP001582793">
    <property type="component" value="Unassembled WGS sequence"/>
</dbReference>
<dbReference type="EMBL" id="JBCGDC010000107">
    <property type="protein sequence ID" value="MFB6396786.1"/>
    <property type="molecule type" value="Genomic_DNA"/>
</dbReference>
<name>A0ABV5CXR0_9ACTN</name>
<evidence type="ECO:0008006" key="3">
    <source>
        <dbReference type="Google" id="ProtNLM"/>
    </source>
</evidence>
<evidence type="ECO:0000313" key="1">
    <source>
        <dbReference type="EMBL" id="MFB6396786.1"/>
    </source>
</evidence>
<protein>
    <recommendedName>
        <fullName evidence="3">RHIM domain-containing protein</fullName>
    </recommendedName>
</protein>
<organism evidence="1 2">
    <name type="scientific">Polymorphospora lycopeni</name>
    <dbReference type="NCBI Taxonomy" id="3140240"/>
    <lineage>
        <taxon>Bacteria</taxon>
        <taxon>Bacillati</taxon>
        <taxon>Actinomycetota</taxon>
        <taxon>Actinomycetes</taxon>
        <taxon>Micromonosporales</taxon>
        <taxon>Micromonosporaceae</taxon>
        <taxon>Polymorphospora</taxon>
    </lineage>
</organism>
<comment type="caution">
    <text evidence="1">The sequence shown here is derived from an EMBL/GenBank/DDBJ whole genome shotgun (WGS) entry which is preliminary data.</text>
</comment>
<sequence>MIMVTGVEVIIAALVAGATAGSTDVARTVIADTYGGLKNLLRGRLAGRPQAQEALEAREVEPGRWRAVLGDDLADSGADTDERILAAARRLLELADPDGARAGRYEVDASQARGVQVGDHNTQTNTFI</sequence>
<evidence type="ECO:0000313" key="2">
    <source>
        <dbReference type="Proteomes" id="UP001582793"/>
    </source>
</evidence>
<dbReference type="RefSeq" id="WP_375736105.1">
    <property type="nucleotide sequence ID" value="NZ_JBCGDC010000107.1"/>
</dbReference>
<reference evidence="1 2" key="1">
    <citation type="submission" date="2024-04" db="EMBL/GenBank/DDBJ databases">
        <title>Polymorphospora sp. isolated from Baiyangdian Lake in Xiong'an New Area.</title>
        <authorList>
            <person name="Zhang X."/>
            <person name="Liu J."/>
        </authorList>
    </citation>
    <scope>NUCLEOTIDE SEQUENCE [LARGE SCALE GENOMIC DNA]</scope>
    <source>
        <strain evidence="1 2">2-325</strain>
    </source>
</reference>